<proteinExistence type="inferred from homology"/>
<dbReference type="FunFam" id="3.30.160.20:FF:000022">
    <property type="entry name" value="28S ribosomal protein S5, mitochondrial"/>
    <property type="match status" value="1"/>
</dbReference>
<evidence type="ECO:0000256" key="9">
    <source>
        <dbReference type="RuleBase" id="RU003823"/>
    </source>
</evidence>
<accession>A0A9P1GYA9</accession>
<reference evidence="11" key="1">
    <citation type="submission" date="2022-11" db="EMBL/GenBank/DDBJ databases">
        <authorList>
            <person name="Scott C."/>
            <person name="Bruce N."/>
        </authorList>
    </citation>
    <scope>NUCLEOTIDE SEQUENCE</scope>
</reference>
<evidence type="ECO:0000256" key="1">
    <source>
        <dbReference type="ARBA" id="ARBA00004173"/>
    </source>
</evidence>
<dbReference type="InterPro" id="IPR014721">
    <property type="entry name" value="Ribsml_uS5_D2-typ_fold_subgr"/>
</dbReference>
<keyword evidence="5 8" id="KW-0687">Ribonucleoprotein</keyword>
<dbReference type="InterPro" id="IPR013810">
    <property type="entry name" value="Ribosomal_uS5_N"/>
</dbReference>
<dbReference type="Pfam" id="PF03719">
    <property type="entry name" value="Ribosomal_S5_C"/>
    <property type="match status" value="1"/>
</dbReference>
<feature type="domain" description="S5 DRBM" evidence="10">
    <location>
        <begin position="303"/>
        <end position="366"/>
    </location>
</feature>
<protein>
    <recommendedName>
        <fullName evidence="7">Small ribosomal subunit protein uS5m</fullName>
    </recommendedName>
</protein>
<organism evidence="11 12">
    <name type="scientific">Parascedosporium putredinis</name>
    <dbReference type="NCBI Taxonomy" id="1442378"/>
    <lineage>
        <taxon>Eukaryota</taxon>
        <taxon>Fungi</taxon>
        <taxon>Dikarya</taxon>
        <taxon>Ascomycota</taxon>
        <taxon>Pezizomycotina</taxon>
        <taxon>Sordariomycetes</taxon>
        <taxon>Hypocreomycetidae</taxon>
        <taxon>Microascales</taxon>
        <taxon>Microascaceae</taxon>
        <taxon>Parascedosporium</taxon>
    </lineage>
</organism>
<comment type="similarity">
    <text evidence="2 9">Belongs to the universal ribosomal protein uS5 family.</text>
</comment>
<keyword evidence="3 8" id="KW-0689">Ribosomal protein</keyword>
<dbReference type="EMBL" id="CALLCH030000005">
    <property type="protein sequence ID" value="CAI4212513.1"/>
    <property type="molecule type" value="Genomic_DNA"/>
</dbReference>
<comment type="subcellular location">
    <subcellularLocation>
        <location evidence="1">Mitochondrion</location>
    </subcellularLocation>
</comment>
<evidence type="ECO:0000256" key="8">
    <source>
        <dbReference type="PROSITE-ProRule" id="PRU00268"/>
    </source>
</evidence>
<dbReference type="Gene3D" id="3.30.160.20">
    <property type="match status" value="1"/>
</dbReference>
<keyword evidence="4" id="KW-0496">Mitochondrion</keyword>
<dbReference type="SUPFAM" id="SSF54211">
    <property type="entry name" value="Ribosomal protein S5 domain 2-like"/>
    <property type="match status" value="1"/>
</dbReference>
<dbReference type="InterPro" id="IPR000851">
    <property type="entry name" value="Ribosomal_uS5"/>
</dbReference>
<comment type="function">
    <text evidence="6">Component of the mitochondrial ribosome (mitoribosome), a dedicated translation machinery responsible for the synthesis of mitochondrial genome-encoded proteins, including at least some of the essential transmembrane subunits of the mitochondrial respiratory chain. The mitoribosomes are attached to the mitochondrial inner membrane and translation products are cotranslationally integrated into the membrane.</text>
</comment>
<sequence>MSTLRAAPARRQRFRSIKADKLGLTTPEKVDEFAKDAFPEYDEVGLEGLKQVYRYTPEQMEAVKAGEAAVNPRDLVLQGRVRDDKYRVPYLEDFSKVQPVIDLKAERKLDAKNYQWLSEQDFMDKLFEKMMDKSTENMQEAAAKAFKRSMERVKSAQGTEIDLTTQELEDMETWPELQKKYVLNEEEPGAEKAAKKAEASAAAVDHGTMSAEEAKKLLEELVEDFSRSLDVKKGNTASSEIFDEDDRLNITTSGNAPPLGKVPGVEGLYKHAADPEDEGLDDEGTYQYLKQVTGMSVRDILSLFTKTLVTRFVTNQTRLGKVRSSSVMVIAGNGNGRLGVGVAKSADFGTAAMAARMLAIRNMKPIRRYENRTIYGNVKQKVSGTVVELRARPPGFGLRVPFRLFEMCRAAGIHDISAVIPRSRSPMNTVKATFLALTNQPDPEEIAKGRGKKLVDVRKVYYGGSVY</sequence>
<comment type="caution">
    <text evidence="11">The sequence shown here is derived from an EMBL/GenBank/DDBJ whole genome shotgun (WGS) entry which is preliminary data.</text>
</comment>
<dbReference type="GO" id="GO:0006412">
    <property type="term" value="P:translation"/>
    <property type="evidence" value="ECO:0007669"/>
    <property type="project" value="InterPro"/>
</dbReference>
<evidence type="ECO:0000256" key="4">
    <source>
        <dbReference type="ARBA" id="ARBA00023128"/>
    </source>
</evidence>
<evidence type="ECO:0000313" key="12">
    <source>
        <dbReference type="Proteomes" id="UP000838763"/>
    </source>
</evidence>
<dbReference type="GO" id="GO:0005763">
    <property type="term" value="C:mitochondrial small ribosomal subunit"/>
    <property type="evidence" value="ECO:0007669"/>
    <property type="project" value="UniProtKB-ARBA"/>
</dbReference>
<evidence type="ECO:0000256" key="6">
    <source>
        <dbReference type="ARBA" id="ARBA00037226"/>
    </source>
</evidence>
<dbReference type="GO" id="GO:0003723">
    <property type="term" value="F:RNA binding"/>
    <property type="evidence" value="ECO:0007669"/>
    <property type="project" value="InterPro"/>
</dbReference>
<dbReference type="PANTHER" id="PTHR48277">
    <property type="entry name" value="MITOCHONDRIAL RIBOSOMAL PROTEIN S5"/>
    <property type="match status" value="1"/>
</dbReference>
<dbReference type="Pfam" id="PF00333">
    <property type="entry name" value="Ribosomal_S5"/>
    <property type="match status" value="1"/>
</dbReference>
<dbReference type="SUPFAM" id="SSF54768">
    <property type="entry name" value="dsRNA-binding domain-like"/>
    <property type="match status" value="1"/>
</dbReference>
<evidence type="ECO:0000256" key="2">
    <source>
        <dbReference type="ARBA" id="ARBA00008945"/>
    </source>
</evidence>
<evidence type="ECO:0000313" key="11">
    <source>
        <dbReference type="EMBL" id="CAI4212513.1"/>
    </source>
</evidence>
<dbReference type="GO" id="GO:0003735">
    <property type="term" value="F:structural constituent of ribosome"/>
    <property type="evidence" value="ECO:0007669"/>
    <property type="project" value="UniProtKB-UniRule"/>
</dbReference>
<dbReference type="AlphaFoldDB" id="A0A9P1GYA9"/>
<gene>
    <name evidence="11" type="ORF">PPNO1_LOCUS2269</name>
</gene>
<dbReference type="OrthoDB" id="309483at2759"/>
<dbReference type="InterPro" id="IPR005324">
    <property type="entry name" value="Ribosomal_uS5_C"/>
</dbReference>
<evidence type="ECO:0000256" key="3">
    <source>
        <dbReference type="ARBA" id="ARBA00022980"/>
    </source>
</evidence>
<dbReference type="FunFam" id="3.30.230.10:FF:000041">
    <property type="entry name" value="37S ribosomal protein S5"/>
    <property type="match status" value="1"/>
</dbReference>
<name>A0A9P1GYA9_9PEZI</name>
<dbReference type="InterPro" id="IPR020568">
    <property type="entry name" value="Ribosomal_Su5_D2-typ_SF"/>
</dbReference>
<evidence type="ECO:0000256" key="5">
    <source>
        <dbReference type="ARBA" id="ARBA00023274"/>
    </source>
</evidence>
<evidence type="ECO:0000259" key="10">
    <source>
        <dbReference type="PROSITE" id="PS50881"/>
    </source>
</evidence>
<dbReference type="Gene3D" id="3.30.230.10">
    <property type="match status" value="1"/>
</dbReference>
<dbReference type="PANTHER" id="PTHR48277:SF1">
    <property type="entry name" value="MITOCHONDRIAL RIBOSOMAL PROTEIN S5"/>
    <property type="match status" value="1"/>
</dbReference>
<evidence type="ECO:0000256" key="7">
    <source>
        <dbReference type="ARBA" id="ARBA00039335"/>
    </source>
</evidence>
<keyword evidence="12" id="KW-1185">Reference proteome</keyword>
<dbReference type="Proteomes" id="UP000838763">
    <property type="component" value="Unassembled WGS sequence"/>
</dbReference>
<dbReference type="PROSITE" id="PS50881">
    <property type="entry name" value="S5_DSRBD"/>
    <property type="match status" value="1"/>
</dbReference>